<feature type="domain" description="HTH cro/C1-type" evidence="2">
    <location>
        <begin position="240"/>
        <end position="286"/>
    </location>
</feature>
<sequence>MTPPSRRSQPIRSQPIRSQPIRSQPIPLTSNHDVVGAVLARADWVAPADRAAWHRLVALLDERRGDRRSARLCAVLANLAAVVLLDDAGDHAVTARLATALGEGQLVRLQRRAAVLLAGEDGAGELMAAACRRWADPGLAKPGADAGWALVLDDVESAPPVTGVRSVAELLAVVSHGSFDDWRAHLGLVAASPWGPYAAEVVRLARRSRRSQVQHLVEDAVRRCRERRTAQERAVVAKAVKDCVARSGVSQRELAAHIGTSPSRLSSYVTGAAMPSATTLVRIHRASVVLRERTAGRVDRSAGA</sequence>
<dbReference type="SMART" id="SM00530">
    <property type="entry name" value="HTH_XRE"/>
    <property type="match status" value="1"/>
</dbReference>
<dbReference type="InterPro" id="IPR010982">
    <property type="entry name" value="Lambda_DNA-bd_dom_sf"/>
</dbReference>
<evidence type="ECO:0000313" key="4">
    <source>
        <dbReference type="Proteomes" id="UP001597229"/>
    </source>
</evidence>
<keyword evidence="4" id="KW-1185">Reference proteome</keyword>
<protein>
    <submittedName>
        <fullName evidence="3">Helix-turn-helix domain-containing protein</fullName>
    </submittedName>
</protein>
<gene>
    <name evidence="3" type="ORF">ACFQ3F_10360</name>
</gene>
<dbReference type="InterPro" id="IPR001387">
    <property type="entry name" value="Cro/C1-type_HTH"/>
</dbReference>
<evidence type="ECO:0000259" key="2">
    <source>
        <dbReference type="PROSITE" id="PS50943"/>
    </source>
</evidence>
<comment type="caution">
    <text evidence="3">The sequence shown here is derived from an EMBL/GenBank/DDBJ whole genome shotgun (WGS) entry which is preliminary data.</text>
</comment>
<dbReference type="Gene3D" id="1.10.260.40">
    <property type="entry name" value="lambda repressor-like DNA-binding domains"/>
    <property type="match status" value="1"/>
</dbReference>
<dbReference type="Proteomes" id="UP001597229">
    <property type="component" value="Unassembled WGS sequence"/>
</dbReference>
<dbReference type="RefSeq" id="WP_367919311.1">
    <property type="nucleotide sequence ID" value="NZ_BAABAC010000022.1"/>
</dbReference>
<dbReference type="SUPFAM" id="SSF47413">
    <property type="entry name" value="lambda repressor-like DNA-binding domains"/>
    <property type="match status" value="1"/>
</dbReference>
<organism evidence="3 4">
    <name type="scientific">Nocardioides ginsengisoli</name>
    <dbReference type="NCBI Taxonomy" id="363868"/>
    <lineage>
        <taxon>Bacteria</taxon>
        <taxon>Bacillati</taxon>
        <taxon>Actinomycetota</taxon>
        <taxon>Actinomycetes</taxon>
        <taxon>Propionibacteriales</taxon>
        <taxon>Nocardioidaceae</taxon>
        <taxon>Nocardioides</taxon>
    </lineage>
</organism>
<evidence type="ECO:0000313" key="3">
    <source>
        <dbReference type="EMBL" id="MFD1248191.1"/>
    </source>
</evidence>
<name>A0ABW3VYP5_9ACTN</name>
<dbReference type="Pfam" id="PF01381">
    <property type="entry name" value="HTH_3"/>
    <property type="match status" value="1"/>
</dbReference>
<dbReference type="EMBL" id="JBHTLX010000012">
    <property type="protein sequence ID" value="MFD1248191.1"/>
    <property type="molecule type" value="Genomic_DNA"/>
</dbReference>
<accession>A0ABW3VYP5</accession>
<reference evidence="4" key="1">
    <citation type="journal article" date="2019" name="Int. J. Syst. Evol. Microbiol.">
        <title>The Global Catalogue of Microorganisms (GCM) 10K type strain sequencing project: providing services to taxonomists for standard genome sequencing and annotation.</title>
        <authorList>
            <consortium name="The Broad Institute Genomics Platform"/>
            <consortium name="The Broad Institute Genome Sequencing Center for Infectious Disease"/>
            <person name="Wu L."/>
            <person name="Ma J."/>
        </authorList>
    </citation>
    <scope>NUCLEOTIDE SEQUENCE [LARGE SCALE GENOMIC DNA]</scope>
    <source>
        <strain evidence="4">CCUG 52478</strain>
    </source>
</reference>
<dbReference type="PROSITE" id="PS50943">
    <property type="entry name" value="HTH_CROC1"/>
    <property type="match status" value="1"/>
</dbReference>
<dbReference type="CDD" id="cd00093">
    <property type="entry name" value="HTH_XRE"/>
    <property type="match status" value="1"/>
</dbReference>
<feature type="region of interest" description="Disordered" evidence="1">
    <location>
        <begin position="1"/>
        <end position="28"/>
    </location>
</feature>
<evidence type="ECO:0000256" key="1">
    <source>
        <dbReference type="SAM" id="MobiDB-lite"/>
    </source>
</evidence>
<proteinExistence type="predicted"/>